<feature type="transmembrane region" description="Helical" evidence="7">
    <location>
        <begin position="350"/>
        <end position="368"/>
    </location>
</feature>
<feature type="transmembrane region" description="Helical" evidence="7">
    <location>
        <begin position="120"/>
        <end position="137"/>
    </location>
</feature>
<feature type="transmembrane region" description="Helical" evidence="7">
    <location>
        <begin position="92"/>
        <end position="114"/>
    </location>
</feature>
<feature type="transmembrane region" description="Helical" evidence="7">
    <location>
        <begin position="388"/>
        <end position="410"/>
    </location>
</feature>
<feature type="transmembrane region" description="Helical" evidence="7">
    <location>
        <begin position="232"/>
        <end position="252"/>
    </location>
</feature>
<protein>
    <submittedName>
        <fullName evidence="8">Putative PurR-regulated permease PerM</fullName>
    </submittedName>
</protein>
<evidence type="ECO:0000313" key="8">
    <source>
        <dbReference type="EMBL" id="NYG37505.1"/>
    </source>
</evidence>
<dbReference type="Pfam" id="PF01594">
    <property type="entry name" value="AI-2E_transport"/>
    <property type="match status" value="1"/>
</dbReference>
<keyword evidence="5 7" id="KW-0472">Membrane</keyword>
<proteinExistence type="inferred from homology"/>
<feature type="transmembrane region" description="Helical" evidence="7">
    <location>
        <begin position="149"/>
        <end position="177"/>
    </location>
</feature>
<keyword evidence="3 7" id="KW-0812">Transmembrane</keyword>
<feature type="transmembrane region" description="Helical" evidence="7">
    <location>
        <begin position="324"/>
        <end position="343"/>
    </location>
</feature>
<reference evidence="8 9" key="1">
    <citation type="submission" date="2020-07" db="EMBL/GenBank/DDBJ databases">
        <title>Sequencing the genomes of 1000 actinobacteria strains.</title>
        <authorList>
            <person name="Klenk H.-P."/>
        </authorList>
    </citation>
    <scope>NUCLEOTIDE SEQUENCE [LARGE SCALE GENOMIC DNA]</scope>
    <source>
        <strain evidence="8 9">DSM 24723</strain>
    </source>
</reference>
<comment type="caution">
    <text evidence="8">The sequence shown here is derived from an EMBL/GenBank/DDBJ whole genome shotgun (WGS) entry which is preliminary data.</text>
</comment>
<evidence type="ECO:0000256" key="7">
    <source>
        <dbReference type="SAM" id="Phobius"/>
    </source>
</evidence>
<dbReference type="EMBL" id="JACBZX010000001">
    <property type="protein sequence ID" value="NYG37505.1"/>
    <property type="molecule type" value="Genomic_DNA"/>
</dbReference>
<sequence>MATGEQHPDEPTPDAPAPAADDGRPGSSAAPEGRADEAALTARAGDTLVVQRADGSIHEPNGDGEPTMTLAETMHASRHHEHPGDLEPPQRIALPPVITLLLGIAGGVVAIAGMRQVSSIVAPTFLAVTLLIAVYPLHKALRRVVPSALSALVLVILLYGILASLVAGIALAAAQFATELAKPTYSDTYSDLVDGAIDLLAGFGVTQDQIIDGLNSFDLTSLSGVASSAVDALTGTTSLLLFLLTVIIFLAMDAGGFPRRIDAIHRSRPDVADALVDFGTRVRKYWIVSTIFGIIVAVIDYVALLALGVPLAATFGLLAFITNYIPNVGFVLGLVPPAFIALLDGGLSTMLWVIGIYCVANFVIQSILQPKFTGDAVGINATTAFLSLVFWAFVFGALGALLAIPFTLLVKSLLIDRDPRSRWINQFIASAPDDSSSAQPV</sequence>
<dbReference type="RefSeq" id="WP_218875280.1">
    <property type="nucleotide sequence ID" value="NZ_JACBZX010000001.1"/>
</dbReference>
<feature type="compositionally biased region" description="Basic and acidic residues" evidence="6">
    <location>
        <begin position="1"/>
        <end position="10"/>
    </location>
</feature>
<dbReference type="PANTHER" id="PTHR21716:SF64">
    <property type="entry name" value="AI-2 TRANSPORT PROTEIN TQSA"/>
    <property type="match status" value="1"/>
</dbReference>
<evidence type="ECO:0000256" key="1">
    <source>
        <dbReference type="ARBA" id="ARBA00004141"/>
    </source>
</evidence>
<feature type="region of interest" description="Disordered" evidence="6">
    <location>
        <begin position="1"/>
        <end position="39"/>
    </location>
</feature>
<evidence type="ECO:0000256" key="4">
    <source>
        <dbReference type="ARBA" id="ARBA00022989"/>
    </source>
</evidence>
<feature type="transmembrane region" description="Helical" evidence="7">
    <location>
        <begin position="285"/>
        <end position="318"/>
    </location>
</feature>
<dbReference type="InterPro" id="IPR002549">
    <property type="entry name" value="AI-2E-like"/>
</dbReference>
<evidence type="ECO:0000313" key="9">
    <source>
        <dbReference type="Proteomes" id="UP000592181"/>
    </source>
</evidence>
<dbReference type="GO" id="GO:0055085">
    <property type="term" value="P:transmembrane transport"/>
    <property type="evidence" value="ECO:0007669"/>
    <property type="project" value="TreeGrafter"/>
</dbReference>
<name>A0A852XG20_9MICO</name>
<dbReference type="AlphaFoldDB" id="A0A852XG20"/>
<accession>A0A852XG20</accession>
<comment type="similarity">
    <text evidence="2">Belongs to the autoinducer-2 exporter (AI-2E) (TC 2.A.86) family.</text>
</comment>
<organism evidence="8 9">
    <name type="scientific">Janibacter alkaliphilus</name>
    <dbReference type="NCBI Taxonomy" id="1069963"/>
    <lineage>
        <taxon>Bacteria</taxon>
        <taxon>Bacillati</taxon>
        <taxon>Actinomycetota</taxon>
        <taxon>Actinomycetes</taxon>
        <taxon>Micrococcales</taxon>
        <taxon>Intrasporangiaceae</taxon>
        <taxon>Janibacter</taxon>
    </lineage>
</organism>
<dbReference type="PANTHER" id="PTHR21716">
    <property type="entry name" value="TRANSMEMBRANE PROTEIN"/>
    <property type="match status" value="1"/>
</dbReference>
<gene>
    <name evidence="8" type="ORF">BJY28_001974</name>
</gene>
<dbReference type="GO" id="GO:0016020">
    <property type="term" value="C:membrane"/>
    <property type="evidence" value="ECO:0007669"/>
    <property type="project" value="UniProtKB-SubCell"/>
</dbReference>
<evidence type="ECO:0000256" key="5">
    <source>
        <dbReference type="ARBA" id="ARBA00023136"/>
    </source>
</evidence>
<evidence type="ECO:0000256" key="3">
    <source>
        <dbReference type="ARBA" id="ARBA00022692"/>
    </source>
</evidence>
<evidence type="ECO:0000256" key="2">
    <source>
        <dbReference type="ARBA" id="ARBA00009773"/>
    </source>
</evidence>
<evidence type="ECO:0000256" key="6">
    <source>
        <dbReference type="SAM" id="MobiDB-lite"/>
    </source>
</evidence>
<keyword evidence="4 7" id="KW-1133">Transmembrane helix</keyword>
<dbReference type="Proteomes" id="UP000592181">
    <property type="component" value="Unassembled WGS sequence"/>
</dbReference>
<keyword evidence="9" id="KW-1185">Reference proteome</keyword>
<comment type="subcellular location">
    <subcellularLocation>
        <location evidence="1">Membrane</location>
        <topology evidence="1">Multi-pass membrane protein</topology>
    </subcellularLocation>
</comment>